<organism evidence="3">
    <name type="scientific">Haemonchus placei</name>
    <name type="common">Barber's pole worm</name>
    <dbReference type="NCBI Taxonomy" id="6290"/>
    <lineage>
        <taxon>Eukaryota</taxon>
        <taxon>Metazoa</taxon>
        <taxon>Ecdysozoa</taxon>
        <taxon>Nematoda</taxon>
        <taxon>Chromadorea</taxon>
        <taxon>Rhabditida</taxon>
        <taxon>Rhabditina</taxon>
        <taxon>Rhabditomorpha</taxon>
        <taxon>Strongyloidea</taxon>
        <taxon>Trichostrongylidae</taxon>
        <taxon>Haemonchus</taxon>
    </lineage>
</organism>
<reference evidence="3" key="1">
    <citation type="submission" date="2017-02" db="UniProtKB">
        <authorList>
            <consortium name="WormBaseParasite"/>
        </authorList>
    </citation>
    <scope>IDENTIFICATION</scope>
</reference>
<dbReference type="WBParaSite" id="HPLM_0000172701-mRNA-1">
    <property type="protein sequence ID" value="HPLM_0000172701-mRNA-1"/>
    <property type="gene ID" value="HPLM_0000172701"/>
</dbReference>
<protein>
    <submittedName>
        <fullName evidence="3">DUF4806 domain-containing protein</fullName>
    </submittedName>
</protein>
<keyword evidence="2" id="KW-1185">Reference proteome</keyword>
<dbReference type="AlphaFoldDB" id="A0A0N4VWQ7"/>
<accession>A0A0N4VWQ7</accession>
<evidence type="ECO:0000313" key="1">
    <source>
        <dbReference type="EMBL" id="VDO10993.1"/>
    </source>
</evidence>
<sequence>MAHMNEEKLLRFPVEDEEMLDEHLRDIFLKNSDTSNELLSHVTAIGVTSASEFARPMRSSDPRRESFSK</sequence>
<reference evidence="1 2" key="2">
    <citation type="submission" date="2018-11" db="EMBL/GenBank/DDBJ databases">
        <authorList>
            <consortium name="Pathogen Informatics"/>
        </authorList>
    </citation>
    <scope>NUCLEOTIDE SEQUENCE [LARGE SCALE GENOMIC DNA]</scope>
    <source>
        <strain evidence="1 2">MHpl1</strain>
    </source>
</reference>
<dbReference type="OrthoDB" id="5837934at2759"/>
<dbReference type="EMBL" id="UZAF01002561">
    <property type="protein sequence ID" value="VDO10993.1"/>
    <property type="molecule type" value="Genomic_DNA"/>
</dbReference>
<proteinExistence type="predicted"/>
<gene>
    <name evidence="1" type="ORF">HPLM_LOCUS1726</name>
</gene>
<evidence type="ECO:0000313" key="2">
    <source>
        <dbReference type="Proteomes" id="UP000268014"/>
    </source>
</evidence>
<dbReference type="Proteomes" id="UP000268014">
    <property type="component" value="Unassembled WGS sequence"/>
</dbReference>
<evidence type="ECO:0000313" key="3">
    <source>
        <dbReference type="WBParaSite" id="HPLM_0000172701-mRNA-1"/>
    </source>
</evidence>
<name>A0A0N4VWQ7_HAEPC</name>